<dbReference type="InterPro" id="IPR025004">
    <property type="entry name" value="SenN/SenS"/>
</dbReference>
<sequence length="43" mass="5159">MKKAKLSLKDLIEENKQELLLDKEEVEKIEKRLDEKYVKLTAK</sequence>
<dbReference type="OrthoDB" id="2991278at2"/>
<dbReference type="Proteomes" id="UP000480185">
    <property type="component" value="Unassembled WGS sequence"/>
</dbReference>
<name>A0A6G1XA17_9BACI</name>
<dbReference type="EMBL" id="WJNH01000012">
    <property type="protein sequence ID" value="MRG87787.1"/>
    <property type="molecule type" value="Genomic_DNA"/>
</dbReference>
<reference evidence="2 3" key="1">
    <citation type="submission" date="2019-11" db="EMBL/GenBank/DDBJ databases">
        <authorList>
            <person name="Li J."/>
        </authorList>
    </citation>
    <scope>NUCLEOTIDE SEQUENCE [LARGE SCALE GENOMIC DNA]</scope>
    <source>
        <strain evidence="2 3">J4</strain>
    </source>
</reference>
<accession>A0A6G1XA17</accession>
<evidence type="ECO:0000313" key="3">
    <source>
        <dbReference type="Proteomes" id="UP000480185"/>
    </source>
</evidence>
<dbReference type="Pfam" id="PF13040">
    <property type="entry name" value="Fur_reg_FbpB"/>
    <property type="match status" value="1"/>
</dbReference>
<protein>
    <submittedName>
        <fullName evidence="2">FbpB family small basic protein</fullName>
    </submittedName>
</protein>
<organism evidence="2 3">
    <name type="scientific">Salinibacillus xinjiangensis</name>
    <dbReference type="NCBI Taxonomy" id="1229268"/>
    <lineage>
        <taxon>Bacteria</taxon>
        <taxon>Bacillati</taxon>
        <taxon>Bacillota</taxon>
        <taxon>Bacilli</taxon>
        <taxon>Bacillales</taxon>
        <taxon>Bacillaceae</taxon>
        <taxon>Salinibacillus</taxon>
    </lineage>
</organism>
<gene>
    <name evidence="2" type="ORF">GH754_16100</name>
</gene>
<comment type="caution">
    <text evidence="2">The sequence shown here is derived from an EMBL/GenBank/DDBJ whole genome shotgun (WGS) entry which is preliminary data.</text>
</comment>
<keyword evidence="1" id="KW-0175">Coiled coil</keyword>
<feature type="coiled-coil region" evidence="1">
    <location>
        <begin position="9"/>
        <end position="43"/>
    </location>
</feature>
<proteinExistence type="predicted"/>
<dbReference type="RefSeq" id="WP_153729676.1">
    <property type="nucleotide sequence ID" value="NZ_WJNH01000012.1"/>
</dbReference>
<evidence type="ECO:0000313" key="2">
    <source>
        <dbReference type="EMBL" id="MRG87787.1"/>
    </source>
</evidence>
<evidence type="ECO:0000256" key="1">
    <source>
        <dbReference type="SAM" id="Coils"/>
    </source>
</evidence>
<dbReference type="AlphaFoldDB" id="A0A6G1XA17"/>
<keyword evidence="3" id="KW-1185">Reference proteome</keyword>